<reference evidence="13" key="2">
    <citation type="submission" date="2016-12" db="EMBL/GenBank/DDBJ databases">
        <title>WGS assembly of Prunus persica.</title>
        <authorList>
            <person name="Verde I."/>
            <person name="Jenkins J."/>
            <person name="Dondini L."/>
            <person name="Micali S."/>
            <person name="Pagliarani G."/>
            <person name="Vendramin E."/>
            <person name="Paris R."/>
            <person name="Aramini V."/>
            <person name="Gazza L."/>
            <person name="Rossini L."/>
            <person name="Bassi D."/>
            <person name="Troggio M."/>
            <person name="Shu S."/>
            <person name="Grimwood J.H."/>
            <person name="Tartarini S."/>
            <person name="Dettori M.T."/>
            <person name="Schmutz J."/>
        </authorList>
    </citation>
    <scope>NUCLEOTIDE SEQUENCE</scope>
</reference>
<dbReference type="Pfam" id="PF14541">
    <property type="entry name" value="TAXi_C"/>
    <property type="match status" value="1"/>
</dbReference>
<evidence type="ECO:0000256" key="11">
    <source>
        <dbReference type="SAM" id="SignalP"/>
    </source>
</evidence>
<dbReference type="Gramene" id="ONI34671">
    <property type="protein sequence ID" value="ONI34671"/>
    <property type="gene ID" value="PRUPE_1G493500"/>
</dbReference>
<reference evidence="13 14" key="1">
    <citation type="journal article" date="2013" name="Nat. Genet.">
        <title>The high-quality draft genome of peach (Prunus persica) identifies unique patterns of genetic diversity, domestication and genome evolution.</title>
        <authorList>
            <consortium name="International Peach Genome Initiative"/>
            <person name="Verde I."/>
            <person name="Abbott A.G."/>
            <person name="Scalabrin S."/>
            <person name="Jung S."/>
            <person name="Shu S."/>
            <person name="Marroni F."/>
            <person name="Zhebentyayeva T."/>
            <person name="Dettori M.T."/>
            <person name="Grimwood J."/>
            <person name="Cattonaro F."/>
            <person name="Zuccolo A."/>
            <person name="Rossini L."/>
            <person name="Jenkins J."/>
            <person name="Vendramin E."/>
            <person name="Meisel L.A."/>
            <person name="Decroocq V."/>
            <person name="Sosinski B."/>
            <person name="Prochnik S."/>
            <person name="Mitros T."/>
            <person name="Policriti A."/>
            <person name="Cipriani G."/>
            <person name="Dondini L."/>
            <person name="Ficklin S."/>
            <person name="Goodstein D.M."/>
            <person name="Xuan P."/>
            <person name="Del Fabbro C."/>
            <person name="Aramini V."/>
            <person name="Copetti D."/>
            <person name="Gonzalez S."/>
            <person name="Horner D.S."/>
            <person name="Falchi R."/>
            <person name="Lucas S."/>
            <person name="Mica E."/>
            <person name="Maldonado J."/>
            <person name="Lazzari B."/>
            <person name="Bielenberg D."/>
            <person name="Pirona R."/>
            <person name="Miculan M."/>
            <person name="Barakat A."/>
            <person name="Testolin R."/>
            <person name="Stella A."/>
            <person name="Tartarini S."/>
            <person name="Tonutti P."/>
            <person name="Arus P."/>
            <person name="Orellana A."/>
            <person name="Wells C."/>
            <person name="Main D."/>
            <person name="Vizzotto G."/>
            <person name="Silva H."/>
            <person name="Salamini F."/>
            <person name="Schmutz J."/>
            <person name="Morgante M."/>
            <person name="Rokhsar D.S."/>
        </authorList>
    </citation>
    <scope>NUCLEOTIDE SEQUENCE [LARGE SCALE GENOMIC DNA]</scope>
    <source>
        <strain evidence="14">cv. Nemared</strain>
    </source>
</reference>
<dbReference type="Pfam" id="PF14543">
    <property type="entry name" value="TAXi_N"/>
    <property type="match status" value="1"/>
</dbReference>
<gene>
    <name evidence="13" type="ORF">PRUPE_1G493500</name>
</gene>
<comment type="similarity">
    <text evidence="1 10">Belongs to the peptidase A1 family.</text>
</comment>
<feature type="chain" id="PRO_5011914322" description="Aspartic proteinase Asp1" evidence="11">
    <location>
        <begin position="24"/>
        <end position="452"/>
    </location>
</feature>
<evidence type="ECO:0000256" key="10">
    <source>
        <dbReference type="RuleBase" id="RU000454"/>
    </source>
</evidence>
<evidence type="ECO:0000256" key="8">
    <source>
        <dbReference type="ARBA" id="ARBA00077656"/>
    </source>
</evidence>
<evidence type="ECO:0000313" key="13">
    <source>
        <dbReference type="EMBL" id="ONI34670.1"/>
    </source>
</evidence>
<dbReference type="PANTHER" id="PTHR13683">
    <property type="entry name" value="ASPARTYL PROTEASES"/>
    <property type="match status" value="1"/>
</dbReference>
<dbReference type="PANTHER" id="PTHR13683:SF227">
    <property type="entry name" value="EUKARYOTIC ASPARTYL PROTEASE FAMILY PROTEIN"/>
    <property type="match status" value="1"/>
</dbReference>
<feature type="signal peptide" evidence="11">
    <location>
        <begin position="1"/>
        <end position="23"/>
    </location>
</feature>
<organism evidence="13 14">
    <name type="scientific">Prunus persica</name>
    <name type="common">Peach</name>
    <name type="synonym">Amygdalus persica</name>
    <dbReference type="NCBI Taxonomy" id="3760"/>
    <lineage>
        <taxon>Eukaryota</taxon>
        <taxon>Viridiplantae</taxon>
        <taxon>Streptophyta</taxon>
        <taxon>Embryophyta</taxon>
        <taxon>Tracheophyta</taxon>
        <taxon>Spermatophyta</taxon>
        <taxon>Magnoliopsida</taxon>
        <taxon>eudicotyledons</taxon>
        <taxon>Gunneridae</taxon>
        <taxon>Pentapetalae</taxon>
        <taxon>rosids</taxon>
        <taxon>fabids</taxon>
        <taxon>Rosales</taxon>
        <taxon>Rosaceae</taxon>
        <taxon>Amygdaloideae</taxon>
        <taxon>Amygdaleae</taxon>
        <taxon>Prunus</taxon>
    </lineage>
</organism>
<keyword evidence="2 10" id="KW-0645">Protease</keyword>
<evidence type="ECO:0000256" key="6">
    <source>
        <dbReference type="ARBA" id="ARBA00022801"/>
    </source>
</evidence>
<feature type="active site" evidence="9">
    <location>
        <position position="282"/>
    </location>
</feature>
<evidence type="ECO:0000256" key="3">
    <source>
        <dbReference type="ARBA" id="ARBA00022729"/>
    </source>
</evidence>
<dbReference type="GO" id="GO:0006508">
    <property type="term" value="P:proteolysis"/>
    <property type="evidence" value="ECO:0007669"/>
    <property type="project" value="UniProtKB-KW"/>
</dbReference>
<dbReference type="Gene3D" id="2.40.70.10">
    <property type="entry name" value="Acid Proteases"/>
    <property type="match status" value="2"/>
</dbReference>
<proteinExistence type="inferred from homology"/>
<dbReference type="InterPro" id="IPR001969">
    <property type="entry name" value="Aspartic_peptidase_AS"/>
</dbReference>
<dbReference type="AlphaFoldDB" id="A0A251RFT5"/>
<dbReference type="Gramene" id="ONI34669">
    <property type="protein sequence ID" value="ONI34669"/>
    <property type="gene ID" value="PRUPE_1G493500"/>
</dbReference>
<dbReference type="SUPFAM" id="SSF50630">
    <property type="entry name" value="Acid proteases"/>
    <property type="match status" value="1"/>
</dbReference>
<evidence type="ECO:0000256" key="1">
    <source>
        <dbReference type="ARBA" id="ARBA00007447"/>
    </source>
</evidence>
<dbReference type="PRINTS" id="PR00792">
    <property type="entry name" value="PEPSIN"/>
</dbReference>
<evidence type="ECO:0000256" key="9">
    <source>
        <dbReference type="PIRSR" id="PIRSR601461-1"/>
    </source>
</evidence>
<dbReference type="PROSITE" id="PS51767">
    <property type="entry name" value="PEPTIDASE_A1"/>
    <property type="match status" value="1"/>
</dbReference>
<evidence type="ECO:0000313" key="14">
    <source>
        <dbReference type="Proteomes" id="UP000006882"/>
    </source>
</evidence>
<sequence length="452" mass="49404">MGGDKRNRVFALTALLILGLSVTFPCCFSAANQPQTKKKSAQANKFGSSAVFPLHGNVYPLGYYSVSINIGYPAKRFDLDIDTGSDLTWVQCDAPCTGCTKQPREYLYKPKNNHLQCGDPLCVAFHSPASDPCKTPDDQCDYEVEYADQGSSLGVMVNDYFPLKFTNGSQLGPRLAFGCGYDQKYPGPNTPPTTGVIGLGKGKASIVSQLSRMGLTRNVVGHCLSGQGGGFLFLGDDLVSFSRVMWTPMSRNSMENHYSSGPAELVFNGKSTGVKGLSLVFDSGSSYTYFNSQAYKAVVNLVRNDLDGKPIKETNEDKSLPICWKGRKPFKSVGDAKNFFKPLALSFINAKNVQLQLSPEDYLIVSKHGNVCFGILNGSEVGLENLNIIGDIMLLDKMLIYDNENQRIGWAPANCNRLPNVDREYSEGNSQPIVANLGILEQRCPAYALYDQ</sequence>
<evidence type="ECO:0000256" key="2">
    <source>
        <dbReference type="ARBA" id="ARBA00022670"/>
    </source>
</evidence>
<keyword evidence="3 11" id="KW-0732">Signal</keyword>
<dbReference type="Proteomes" id="UP000006882">
    <property type="component" value="Chromosome G1"/>
</dbReference>
<feature type="domain" description="Peptidase A1" evidence="12">
    <location>
        <begin position="64"/>
        <end position="411"/>
    </location>
</feature>
<dbReference type="FunFam" id="2.40.70.10:FF:000015">
    <property type="entry name" value="Aspartyl protease family protein"/>
    <property type="match status" value="1"/>
</dbReference>
<dbReference type="GO" id="GO:0004190">
    <property type="term" value="F:aspartic-type endopeptidase activity"/>
    <property type="evidence" value="ECO:0007669"/>
    <property type="project" value="UniProtKB-KW"/>
</dbReference>
<dbReference type="EMBL" id="CM007651">
    <property type="protein sequence ID" value="ONI34670.1"/>
    <property type="molecule type" value="Genomic_DNA"/>
</dbReference>
<dbReference type="OrthoDB" id="2747330at2759"/>
<evidence type="ECO:0000256" key="4">
    <source>
        <dbReference type="ARBA" id="ARBA00022737"/>
    </source>
</evidence>
<dbReference type="InterPro" id="IPR032861">
    <property type="entry name" value="TAXi_N"/>
</dbReference>
<dbReference type="InterPro" id="IPR032799">
    <property type="entry name" value="TAXi_C"/>
</dbReference>
<evidence type="ECO:0000256" key="7">
    <source>
        <dbReference type="ARBA" id="ARBA00068871"/>
    </source>
</evidence>
<dbReference type="InterPro" id="IPR001461">
    <property type="entry name" value="Aspartic_peptidase_A1"/>
</dbReference>
<dbReference type="InterPro" id="IPR021109">
    <property type="entry name" value="Peptidase_aspartic_dom_sf"/>
</dbReference>
<feature type="active site" evidence="9">
    <location>
        <position position="82"/>
    </location>
</feature>
<name>A0A251RFT5_PRUPE</name>
<protein>
    <recommendedName>
        <fullName evidence="7">Aspartic proteinase Asp1</fullName>
    </recommendedName>
    <alternativeName>
        <fullName evidence="8">Nucellin-like protein</fullName>
    </alternativeName>
</protein>
<dbReference type="FunFam" id="2.40.70.10:FF:000027">
    <property type="entry name" value="Aspartic proteinase Asp1 isoform A"/>
    <property type="match status" value="1"/>
</dbReference>
<keyword evidence="14" id="KW-1185">Reference proteome</keyword>
<evidence type="ECO:0000256" key="5">
    <source>
        <dbReference type="ARBA" id="ARBA00022750"/>
    </source>
</evidence>
<keyword evidence="4" id="KW-0677">Repeat</keyword>
<dbReference type="EMBL" id="CM007651">
    <property type="protein sequence ID" value="ONI34671.1"/>
    <property type="molecule type" value="Genomic_DNA"/>
</dbReference>
<accession>A0A251RFT5</accession>
<dbReference type="EMBL" id="CM007651">
    <property type="protein sequence ID" value="ONI34669.1"/>
    <property type="molecule type" value="Genomic_DNA"/>
</dbReference>
<keyword evidence="5 10" id="KW-0064">Aspartyl protease</keyword>
<dbReference type="Gramene" id="ONI34670">
    <property type="protein sequence ID" value="ONI34670"/>
    <property type="gene ID" value="PRUPE_1G493500"/>
</dbReference>
<dbReference type="PROSITE" id="PS00141">
    <property type="entry name" value="ASP_PROTEASE"/>
    <property type="match status" value="1"/>
</dbReference>
<dbReference type="InterPro" id="IPR033121">
    <property type="entry name" value="PEPTIDASE_A1"/>
</dbReference>
<evidence type="ECO:0000259" key="12">
    <source>
        <dbReference type="PROSITE" id="PS51767"/>
    </source>
</evidence>
<keyword evidence="6 10" id="KW-0378">Hydrolase</keyword>